<evidence type="ECO:0000313" key="3">
    <source>
        <dbReference type="EMBL" id="MEE6260046.1"/>
    </source>
</evidence>
<accession>A0ABU7RUK8</accession>
<dbReference type="CDD" id="cd06259">
    <property type="entry name" value="YdcF-like"/>
    <property type="match status" value="1"/>
</dbReference>
<dbReference type="InterPro" id="IPR003848">
    <property type="entry name" value="DUF218"/>
</dbReference>
<organism evidence="3 4">
    <name type="scientific">Plantactinospora sonchi</name>
    <dbReference type="NCBI Taxonomy" id="1544735"/>
    <lineage>
        <taxon>Bacteria</taxon>
        <taxon>Bacillati</taxon>
        <taxon>Actinomycetota</taxon>
        <taxon>Actinomycetes</taxon>
        <taxon>Micromonosporales</taxon>
        <taxon>Micromonosporaceae</taxon>
        <taxon>Plantactinospora</taxon>
    </lineage>
</organism>
<proteinExistence type="predicted"/>
<dbReference type="RefSeq" id="WP_331215148.1">
    <property type="nucleotide sequence ID" value="NZ_JAZGQK010000012.1"/>
</dbReference>
<evidence type="ECO:0000256" key="1">
    <source>
        <dbReference type="SAM" id="Phobius"/>
    </source>
</evidence>
<feature type="transmembrane region" description="Helical" evidence="1">
    <location>
        <begin position="20"/>
        <end position="42"/>
    </location>
</feature>
<feature type="domain" description="DUF218" evidence="2">
    <location>
        <begin position="61"/>
        <end position="177"/>
    </location>
</feature>
<dbReference type="PANTHER" id="PTHR30336">
    <property type="entry name" value="INNER MEMBRANE PROTEIN, PROBABLE PERMEASE"/>
    <property type="match status" value="1"/>
</dbReference>
<evidence type="ECO:0000313" key="4">
    <source>
        <dbReference type="Proteomes" id="UP001332243"/>
    </source>
</evidence>
<dbReference type="EMBL" id="JAZGQK010000012">
    <property type="protein sequence ID" value="MEE6260046.1"/>
    <property type="molecule type" value="Genomic_DNA"/>
</dbReference>
<comment type="caution">
    <text evidence="3">The sequence shown here is derived from an EMBL/GenBank/DDBJ whole genome shotgun (WGS) entry which is preliminary data.</text>
</comment>
<gene>
    <name evidence="3" type="ORF">V1633_16265</name>
</gene>
<reference evidence="3 4" key="1">
    <citation type="submission" date="2024-01" db="EMBL/GenBank/DDBJ databases">
        <title>Genome insights into Plantactinospora sonchi sp. nov.</title>
        <authorList>
            <person name="Wang L."/>
        </authorList>
    </citation>
    <scope>NUCLEOTIDE SEQUENCE [LARGE SCALE GENOMIC DNA]</scope>
    <source>
        <strain evidence="3 4">NEAU-QY2</strain>
    </source>
</reference>
<evidence type="ECO:0000259" key="2">
    <source>
        <dbReference type="Pfam" id="PF02698"/>
    </source>
</evidence>
<keyword evidence="1" id="KW-1133">Transmembrane helix</keyword>
<keyword evidence="1" id="KW-0812">Transmembrane</keyword>
<keyword evidence="1" id="KW-0472">Membrane</keyword>
<keyword evidence="4" id="KW-1185">Reference proteome</keyword>
<name>A0ABU7RUK8_9ACTN</name>
<dbReference type="PANTHER" id="PTHR30336:SF6">
    <property type="entry name" value="INTEGRAL MEMBRANE PROTEIN"/>
    <property type="match status" value="1"/>
</dbReference>
<sequence>MPEGSSLVRAGRRRRWWRRVVVFVLVGVVLSAAVVVGSGMWVRRSAQGYVFDVAGVPAAPVALVLGAQVQPDGTPSAFLAARLGVARQLVEAGKVQVVLVSGDHRRWDYDEPGAMRRWLVERGVPAGKVVEDHAGFDTYDSCLRARRVFGVERAIVVTQGFHIDRAVTVCRRVGVDAVGVGDESVRRFERAWAWGGFRERFAAVKAVYDVASGRDPVFLGRPEWGVRDALRG</sequence>
<protein>
    <submittedName>
        <fullName evidence="3">ElyC/SanA/YdcF family protein</fullName>
    </submittedName>
</protein>
<dbReference type="InterPro" id="IPR051599">
    <property type="entry name" value="Cell_Envelope_Assoc"/>
</dbReference>
<dbReference type="Pfam" id="PF02698">
    <property type="entry name" value="DUF218"/>
    <property type="match status" value="1"/>
</dbReference>
<dbReference type="Proteomes" id="UP001332243">
    <property type="component" value="Unassembled WGS sequence"/>
</dbReference>